<dbReference type="AlphaFoldDB" id="A0A0C6P1B5"/>
<evidence type="ECO:0000259" key="8">
    <source>
        <dbReference type="Pfam" id="PF03061"/>
    </source>
</evidence>
<sequence>MPDTEAFEAARQRVRDNFARQSIMALIGARLDAVEPGEVGIALPYRADLCQQNGFLHAGISTTIADSAGGYAAYTLFGPGEDVLTSEFKMNFLAPADGERFVASGKVLKPGRRLSICQVEVRACRGERSTLCLVGLMTAVRVTPR</sequence>
<dbReference type="CDD" id="cd03443">
    <property type="entry name" value="PaaI_thioesterase"/>
    <property type="match status" value="1"/>
</dbReference>
<evidence type="ECO:0000256" key="1">
    <source>
        <dbReference type="ARBA" id="ARBA00022801"/>
    </source>
</evidence>
<comment type="similarity">
    <text evidence="4">Belongs to the YigI thioesterase family.</text>
</comment>
<protein>
    <recommendedName>
        <fullName evidence="6">Medium/long-chain acyl-CoA thioesterase YigI</fullName>
        <ecNumber evidence="5">3.1.2.20</ecNumber>
    </recommendedName>
</protein>
<dbReference type="Gene3D" id="3.10.129.10">
    <property type="entry name" value="Hotdog Thioesterase"/>
    <property type="match status" value="1"/>
</dbReference>
<proteinExistence type="inferred from homology"/>
<dbReference type="EC" id="3.1.2.20" evidence="5"/>
<dbReference type="InterPro" id="IPR029069">
    <property type="entry name" value="HotDog_dom_sf"/>
</dbReference>
<evidence type="ECO:0000256" key="7">
    <source>
        <dbReference type="ARBA" id="ARBA00048062"/>
    </source>
</evidence>
<evidence type="ECO:0000313" key="10">
    <source>
        <dbReference type="Proteomes" id="UP000007564"/>
    </source>
</evidence>
<dbReference type="HOGENOM" id="CLU_089876_5_1_4"/>
<evidence type="ECO:0000256" key="2">
    <source>
        <dbReference type="ARBA" id="ARBA00035880"/>
    </source>
</evidence>
<dbReference type="KEGG" id="bbh:BN112_0449"/>
<comment type="catalytic activity">
    <reaction evidence="2">
        <text>a fatty acyl-CoA + H2O = a fatty acid + CoA + H(+)</text>
        <dbReference type="Rhea" id="RHEA:16781"/>
        <dbReference type="ChEBI" id="CHEBI:15377"/>
        <dbReference type="ChEBI" id="CHEBI:15378"/>
        <dbReference type="ChEBI" id="CHEBI:28868"/>
        <dbReference type="ChEBI" id="CHEBI:57287"/>
        <dbReference type="ChEBI" id="CHEBI:77636"/>
        <dbReference type="EC" id="3.1.2.20"/>
    </reaction>
</comment>
<gene>
    <name evidence="9" type="ORF">BN112_0449</name>
</gene>
<evidence type="ECO:0000256" key="6">
    <source>
        <dbReference type="ARBA" id="ARBA00040062"/>
    </source>
</evidence>
<dbReference type="OrthoDB" id="8525891at2"/>
<feature type="domain" description="Thioesterase" evidence="8">
    <location>
        <begin position="53"/>
        <end position="123"/>
    </location>
</feature>
<dbReference type="PANTHER" id="PTHR43240">
    <property type="entry name" value="1,4-DIHYDROXY-2-NAPHTHOYL-COA THIOESTERASE 1"/>
    <property type="match status" value="1"/>
</dbReference>
<dbReference type="SUPFAM" id="SSF54637">
    <property type="entry name" value="Thioesterase/thiol ester dehydrase-isomerase"/>
    <property type="match status" value="1"/>
</dbReference>
<comment type="catalytic activity">
    <reaction evidence="3">
        <text>a long-chain fatty acyl-CoA + H2O = a long-chain fatty acid + CoA + H(+)</text>
        <dbReference type="Rhea" id="RHEA:67680"/>
        <dbReference type="ChEBI" id="CHEBI:15377"/>
        <dbReference type="ChEBI" id="CHEBI:15378"/>
        <dbReference type="ChEBI" id="CHEBI:57287"/>
        <dbReference type="ChEBI" id="CHEBI:57560"/>
        <dbReference type="ChEBI" id="CHEBI:83139"/>
    </reaction>
</comment>
<organism evidence="9 10">
    <name type="scientific">Bordetella bronchiseptica 253</name>
    <dbReference type="NCBI Taxonomy" id="568707"/>
    <lineage>
        <taxon>Bacteria</taxon>
        <taxon>Pseudomonadati</taxon>
        <taxon>Pseudomonadota</taxon>
        <taxon>Betaproteobacteria</taxon>
        <taxon>Burkholderiales</taxon>
        <taxon>Alcaligenaceae</taxon>
        <taxon>Bordetella</taxon>
    </lineage>
</organism>
<dbReference type="InterPro" id="IPR006683">
    <property type="entry name" value="Thioestr_dom"/>
</dbReference>
<evidence type="ECO:0000313" key="9">
    <source>
        <dbReference type="EMBL" id="CCJ52367.1"/>
    </source>
</evidence>
<dbReference type="NCBIfam" id="TIGR00369">
    <property type="entry name" value="unchar_dom_1"/>
    <property type="match status" value="1"/>
</dbReference>
<dbReference type="GO" id="GO:0047617">
    <property type="term" value="F:fatty acyl-CoA hydrolase activity"/>
    <property type="evidence" value="ECO:0007669"/>
    <property type="project" value="UniProtKB-EC"/>
</dbReference>
<evidence type="ECO:0000256" key="4">
    <source>
        <dbReference type="ARBA" id="ARBA00038381"/>
    </source>
</evidence>
<evidence type="ECO:0000256" key="3">
    <source>
        <dbReference type="ARBA" id="ARBA00036002"/>
    </source>
</evidence>
<dbReference type="PANTHER" id="PTHR43240:SF20">
    <property type="entry name" value="MEDIUM_LONG-CHAIN ACYL-COA THIOESTERASE YIGI"/>
    <property type="match status" value="1"/>
</dbReference>
<dbReference type="RefSeq" id="WP_015063764.1">
    <property type="nucleotide sequence ID" value="NC_019382.1"/>
</dbReference>
<dbReference type="InterPro" id="IPR003736">
    <property type="entry name" value="PAAI_dom"/>
</dbReference>
<comment type="catalytic activity">
    <reaction evidence="7">
        <text>a medium-chain fatty acyl-CoA + H2O = a medium-chain fatty acid + CoA + H(+)</text>
        <dbReference type="Rhea" id="RHEA:68184"/>
        <dbReference type="ChEBI" id="CHEBI:15377"/>
        <dbReference type="ChEBI" id="CHEBI:15378"/>
        <dbReference type="ChEBI" id="CHEBI:57287"/>
        <dbReference type="ChEBI" id="CHEBI:59558"/>
        <dbReference type="ChEBI" id="CHEBI:90546"/>
    </reaction>
</comment>
<keyword evidence="1" id="KW-0378">Hydrolase</keyword>
<evidence type="ECO:0000256" key="5">
    <source>
        <dbReference type="ARBA" id="ARBA00038894"/>
    </source>
</evidence>
<dbReference type="Proteomes" id="UP000007564">
    <property type="component" value="Chromosome"/>
</dbReference>
<dbReference type="EMBL" id="HE965806">
    <property type="protein sequence ID" value="CCJ52367.1"/>
    <property type="molecule type" value="Genomic_DNA"/>
</dbReference>
<name>A0A0C6P1B5_BORBO</name>
<dbReference type="Pfam" id="PF03061">
    <property type="entry name" value="4HBT"/>
    <property type="match status" value="1"/>
</dbReference>
<accession>A0A0C6P1B5</accession>
<reference evidence="9 10" key="1">
    <citation type="journal article" date="2012" name="BMC Genomics">
        <title>Comparative genomics of the classical Bordetella subspecies: the evolution and exchange of virulence-associated diversity amongst closely related pathogens.</title>
        <authorList>
            <person name="Park J."/>
            <person name="Zhang Y."/>
            <person name="Buboltz A.M."/>
            <person name="Zhang X."/>
            <person name="Schuster S.C."/>
            <person name="Ahuja U."/>
            <person name="Liu M."/>
            <person name="Miller J.F."/>
            <person name="Sebaihia M."/>
            <person name="Bentley S.D."/>
            <person name="Parkhill J."/>
            <person name="Harvill E.T."/>
        </authorList>
    </citation>
    <scope>NUCLEOTIDE SEQUENCE [LARGE SCALE GENOMIC DNA]</scope>
    <source>
        <strain evidence="9 10">253</strain>
    </source>
</reference>